<dbReference type="RefSeq" id="WP_162084409.1">
    <property type="nucleotide sequence ID" value="NZ_AP021881.1"/>
</dbReference>
<sequence>MKNIGDLKLIDVTLRDGGYRNNFGFCMDYILEHARLIQSSGVEYIEIAYRNGSIVHYENMGVTAYGSNEYIKTLKHELPDMNLVVIAHAANITDADIYEMAEHGVAMLRFCTSTKNVQETLRLARLAKQCGMQTSINIVRISSIDMPTLASLVSAVNNYRDVIDVIYFADSNGNLTPESVRNISEEILRGTSIELGFHAHDNIGLAMSNSIAAVVQGASFIDASLLGMGKGIGNLKLEKLVAYLIMNGSDKYSIVPLLQMASKLRSYSGFSEDLDEYGVDILCGLFNFPFTERSKAEVILKYSAD</sequence>
<evidence type="ECO:0000313" key="4">
    <source>
        <dbReference type="EMBL" id="BBP00479.1"/>
    </source>
</evidence>
<protein>
    <submittedName>
        <fullName evidence="4">4-hydroxy-2-oxovalerate aldolase</fullName>
    </submittedName>
</protein>
<dbReference type="PANTHER" id="PTHR43538">
    <property type="entry name" value="ALPHA-IPM SYNTHASE/HOMOCITRATE SYNTHASE"/>
    <property type="match status" value="1"/>
</dbReference>
<dbReference type="KEGG" id="sniv:SFSGTM_11870"/>
<gene>
    <name evidence="4" type="ORF">SFSGTM_11870</name>
</gene>
<dbReference type="EMBL" id="AP021881">
    <property type="protein sequence ID" value="BBP00479.1"/>
    <property type="molecule type" value="Genomic_DNA"/>
</dbReference>
<dbReference type="Pfam" id="PF00682">
    <property type="entry name" value="HMGL-like"/>
    <property type="match status" value="1"/>
</dbReference>
<comment type="pathway">
    <text evidence="1">Amino-acid biosynthesis.</text>
</comment>
<reference evidence="5" key="1">
    <citation type="submission" date="2019-11" db="EMBL/GenBank/DDBJ databases">
        <title>Isolation and characterization of a novel species in the genus Sulfuriferula.</title>
        <authorList>
            <person name="Mochizuki J."/>
            <person name="Kojima H."/>
            <person name="Fukui M."/>
        </authorList>
    </citation>
    <scope>NUCLEOTIDE SEQUENCE [LARGE SCALE GENOMIC DNA]</scope>
    <source>
        <strain evidence="5">SGTM</strain>
    </source>
</reference>
<dbReference type="Proteomes" id="UP000463939">
    <property type="component" value="Chromosome"/>
</dbReference>
<dbReference type="PROSITE" id="PS50991">
    <property type="entry name" value="PYR_CT"/>
    <property type="match status" value="1"/>
</dbReference>
<dbReference type="InterPro" id="IPR000891">
    <property type="entry name" value="PYR_CT"/>
</dbReference>
<dbReference type="InterPro" id="IPR013785">
    <property type="entry name" value="Aldolase_TIM"/>
</dbReference>
<dbReference type="PANTHER" id="PTHR43538:SF1">
    <property type="entry name" value="(R)-CITRAMALATE SYNTHASE"/>
    <property type="match status" value="1"/>
</dbReference>
<evidence type="ECO:0000259" key="3">
    <source>
        <dbReference type="PROSITE" id="PS50991"/>
    </source>
</evidence>
<dbReference type="AlphaFoldDB" id="A0A809RF85"/>
<dbReference type="GO" id="GO:0046912">
    <property type="term" value="F:acyltransferase activity, acyl groups converted into alkyl on transfer"/>
    <property type="evidence" value="ECO:0007669"/>
    <property type="project" value="InterPro"/>
</dbReference>
<dbReference type="Gene3D" id="3.20.20.70">
    <property type="entry name" value="Aldolase class I"/>
    <property type="match status" value="1"/>
</dbReference>
<evidence type="ECO:0000313" key="5">
    <source>
        <dbReference type="Proteomes" id="UP000463939"/>
    </source>
</evidence>
<comment type="catalytic activity">
    <reaction evidence="2">
        <text>pyruvate + acetyl-CoA + H2O = (3R)-citramalate + CoA + H(+)</text>
        <dbReference type="Rhea" id="RHEA:19045"/>
        <dbReference type="ChEBI" id="CHEBI:15361"/>
        <dbReference type="ChEBI" id="CHEBI:15377"/>
        <dbReference type="ChEBI" id="CHEBI:15378"/>
        <dbReference type="ChEBI" id="CHEBI:30934"/>
        <dbReference type="ChEBI" id="CHEBI:57287"/>
        <dbReference type="ChEBI" id="CHEBI:57288"/>
        <dbReference type="EC" id="2.3.3.21"/>
    </reaction>
</comment>
<dbReference type="GO" id="GO:0019752">
    <property type="term" value="P:carboxylic acid metabolic process"/>
    <property type="evidence" value="ECO:0007669"/>
    <property type="project" value="InterPro"/>
</dbReference>
<dbReference type="SUPFAM" id="SSF51569">
    <property type="entry name" value="Aldolase"/>
    <property type="match status" value="1"/>
</dbReference>
<name>A0A809RF85_9PROT</name>
<keyword evidence="5" id="KW-1185">Reference proteome</keyword>
<dbReference type="InterPro" id="IPR005675">
    <property type="entry name" value="Citramal_synthase"/>
</dbReference>
<dbReference type="GO" id="GO:0043714">
    <property type="term" value="F:(R)-citramalate synthase activity"/>
    <property type="evidence" value="ECO:0007669"/>
    <property type="project" value="UniProtKB-EC"/>
</dbReference>
<feature type="domain" description="Pyruvate carboxyltransferase" evidence="3">
    <location>
        <begin position="7"/>
        <end position="261"/>
    </location>
</feature>
<proteinExistence type="predicted"/>
<evidence type="ECO:0000256" key="1">
    <source>
        <dbReference type="ARBA" id="ARBA00029440"/>
    </source>
</evidence>
<evidence type="ECO:0000256" key="2">
    <source>
        <dbReference type="ARBA" id="ARBA00048263"/>
    </source>
</evidence>
<organism evidence="4 5">
    <name type="scientific">Sulfuriferula nivalis</name>
    <dbReference type="NCBI Taxonomy" id="2675298"/>
    <lineage>
        <taxon>Bacteria</taxon>
        <taxon>Pseudomonadati</taxon>
        <taxon>Pseudomonadota</taxon>
        <taxon>Betaproteobacteria</taxon>
        <taxon>Nitrosomonadales</taxon>
        <taxon>Sulfuricellaceae</taxon>
        <taxon>Sulfuriferula</taxon>
    </lineage>
</organism>
<accession>A0A809RF85</accession>